<name>A0A369I2M8_9BACT</name>
<dbReference type="Pfam" id="PF04397">
    <property type="entry name" value="LytTR"/>
    <property type="match status" value="1"/>
</dbReference>
<dbReference type="Pfam" id="PF00072">
    <property type="entry name" value="Response_reg"/>
    <property type="match status" value="1"/>
</dbReference>
<dbReference type="Gene3D" id="3.40.50.2300">
    <property type="match status" value="1"/>
</dbReference>
<evidence type="ECO:0000256" key="2">
    <source>
        <dbReference type="PROSITE-ProRule" id="PRU00169"/>
    </source>
</evidence>
<keyword evidence="1 2" id="KW-0597">Phosphoprotein</keyword>
<dbReference type="InterPro" id="IPR050595">
    <property type="entry name" value="Bact_response_regulator"/>
</dbReference>
<dbReference type="PROSITE" id="PS50110">
    <property type="entry name" value="RESPONSE_REGULATORY"/>
    <property type="match status" value="1"/>
</dbReference>
<evidence type="ECO:0000259" key="3">
    <source>
        <dbReference type="PROSITE" id="PS50110"/>
    </source>
</evidence>
<protein>
    <submittedName>
        <fullName evidence="5">Response regulator</fullName>
    </submittedName>
</protein>
<dbReference type="InterPro" id="IPR007492">
    <property type="entry name" value="LytTR_DNA-bd_dom"/>
</dbReference>
<organism evidence="5 6">
    <name type="scientific">Runella aurantiaca</name>
    <dbReference type="NCBI Taxonomy" id="2282308"/>
    <lineage>
        <taxon>Bacteria</taxon>
        <taxon>Pseudomonadati</taxon>
        <taxon>Bacteroidota</taxon>
        <taxon>Cytophagia</taxon>
        <taxon>Cytophagales</taxon>
        <taxon>Spirosomataceae</taxon>
        <taxon>Runella</taxon>
    </lineage>
</organism>
<dbReference type="Gene3D" id="2.40.50.1020">
    <property type="entry name" value="LytTr DNA-binding domain"/>
    <property type="match status" value="1"/>
</dbReference>
<dbReference type="Proteomes" id="UP000253141">
    <property type="component" value="Unassembled WGS sequence"/>
</dbReference>
<dbReference type="PROSITE" id="PS50930">
    <property type="entry name" value="HTH_LYTTR"/>
    <property type="match status" value="1"/>
</dbReference>
<dbReference type="RefSeq" id="WP_114464206.1">
    <property type="nucleotide sequence ID" value="NZ_QPIW01000037.1"/>
</dbReference>
<evidence type="ECO:0000259" key="4">
    <source>
        <dbReference type="PROSITE" id="PS50930"/>
    </source>
</evidence>
<dbReference type="CDD" id="cd17534">
    <property type="entry name" value="REC_DC-like"/>
    <property type="match status" value="1"/>
</dbReference>
<dbReference type="OrthoDB" id="1646880at2"/>
<evidence type="ECO:0000313" key="5">
    <source>
        <dbReference type="EMBL" id="RDB02737.1"/>
    </source>
</evidence>
<dbReference type="SUPFAM" id="SSF52172">
    <property type="entry name" value="CheY-like"/>
    <property type="match status" value="1"/>
</dbReference>
<dbReference type="EMBL" id="QPIW01000037">
    <property type="protein sequence ID" value="RDB02737.1"/>
    <property type="molecule type" value="Genomic_DNA"/>
</dbReference>
<feature type="domain" description="HTH LytTR-type" evidence="4">
    <location>
        <begin position="147"/>
        <end position="246"/>
    </location>
</feature>
<keyword evidence="6" id="KW-1185">Reference proteome</keyword>
<accession>A0A369I2M8</accession>
<dbReference type="AlphaFoldDB" id="A0A369I2M8"/>
<dbReference type="PANTHER" id="PTHR44591:SF3">
    <property type="entry name" value="RESPONSE REGULATORY DOMAIN-CONTAINING PROTEIN"/>
    <property type="match status" value="1"/>
</dbReference>
<evidence type="ECO:0000313" key="6">
    <source>
        <dbReference type="Proteomes" id="UP000253141"/>
    </source>
</evidence>
<dbReference type="InterPro" id="IPR011006">
    <property type="entry name" value="CheY-like_superfamily"/>
</dbReference>
<gene>
    <name evidence="5" type="ORF">DVG78_27415</name>
</gene>
<sequence length="248" mass="28300">MDTIQIVIVEDDAIIGADLQDRLEEMGYEVIGLFDNGEEAYEYIQETSPDLIIMDVQLSGKWDGIETVRQLTKKNQFPIIFLTGNSDEITFSKAKTTGPAAFLSKPYRGRDLKHAIELAIIQSAEKTKKLVDVVAGDESAYVLQDRLFVKVKNGMERLFFQDIQWVEANDYYCKVFTRTKEIQILQTLGKFSETLSNLSEFLRVHRSFIVNLNHVEQIGDLSLYIGKHQIPVSKSAREEIMGRLKKIS</sequence>
<dbReference type="InterPro" id="IPR001789">
    <property type="entry name" value="Sig_transdc_resp-reg_receiver"/>
</dbReference>
<dbReference type="SMART" id="SM00850">
    <property type="entry name" value="LytTR"/>
    <property type="match status" value="1"/>
</dbReference>
<evidence type="ECO:0000256" key="1">
    <source>
        <dbReference type="ARBA" id="ARBA00022553"/>
    </source>
</evidence>
<comment type="caution">
    <text evidence="5">The sequence shown here is derived from an EMBL/GenBank/DDBJ whole genome shotgun (WGS) entry which is preliminary data.</text>
</comment>
<dbReference type="GO" id="GO:0000160">
    <property type="term" value="P:phosphorelay signal transduction system"/>
    <property type="evidence" value="ECO:0007669"/>
    <property type="project" value="InterPro"/>
</dbReference>
<dbReference type="PANTHER" id="PTHR44591">
    <property type="entry name" value="STRESS RESPONSE REGULATOR PROTEIN 1"/>
    <property type="match status" value="1"/>
</dbReference>
<feature type="domain" description="Response regulatory" evidence="3">
    <location>
        <begin position="5"/>
        <end position="120"/>
    </location>
</feature>
<proteinExistence type="predicted"/>
<dbReference type="SMART" id="SM00448">
    <property type="entry name" value="REC"/>
    <property type="match status" value="1"/>
</dbReference>
<dbReference type="GO" id="GO:0003677">
    <property type="term" value="F:DNA binding"/>
    <property type="evidence" value="ECO:0007669"/>
    <property type="project" value="InterPro"/>
</dbReference>
<reference evidence="5 6" key="1">
    <citation type="submission" date="2018-07" db="EMBL/GenBank/DDBJ databases">
        <title>Genome analysis of Runella aurantiaca.</title>
        <authorList>
            <person name="Yang X."/>
        </authorList>
    </citation>
    <scope>NUCLEOTIDE SEQUENCE [LARGE SCALE GENOMIC DNA]</scope>
    <source>
        <strain evidence="5 6">YX9</strain>
    </source>
</reference>
<feature type="modified residue" description="4-aspartylphosphate" evidence="2">
    <location>
        <position position="55"/>
    </location>
</feature>